<keyword evidence="2" id="KW-1185">Reference proteome</keyword>
<organism evidence="1 2">
    <name type="scientific">Tumebacillus permanentifrigoris</name>
    <dbReference type="NCBI Taxonomy" id="378543"/>
    <lineage>
        <taxon>Bacteria</taxon>
        <taxon>Bacillati</taxon>
        <taxon>Bacillota</taxon>
        <taxon>Bacilli</taxon>
        <taxon>Bacillales</taxon>
        <taxon>Alicyclobacillaceae</taxon>
        <taxon>Tumebacillus</taxon>
    </lineage>
</organism>
<gene>
    <name evidence="1" type="ORF">C7459_102192</name>
</gene>
<proteinExistence type="predicted"/>
<sequence length="90" mass="10351">MRPISVQVRGLFSREEMDRYNNLWEVGKFCESQGRFDLARIVQHEVELLAQPAVEKLRTYENRADSPTTVGAPVIIDNRPRQAAVEPPQE</sequence>
<comment type="caution">
    <text evidence="1">The sequence shown here is derived from an EMBL/GenBank/DDBJ whole genome shotgun (WGS) entry which is preliminary data.</text>
</comment>
<dbReference type="RefSeq" id="WP_109686270.1">
    <property type="nucleotide sequence ID" value="NZ_QGGL01000002.1"/>
</dbReference>
<reference evidence="1 2" key="1">
    <citation type="submission" date="2018-05" db="EMBL/GenBank/DDBJ databases">
        <title>Genomic Encyclopedia of Type Strains, Phase IV (KMG-IV): sequencing the most valuable type-strain genomes for metagenomic binning, comparative biology and taxonomic classification.</title>
        <authorList>
            <person name="Goeker M."/>
        </authorList>
    </citation>
    <scope>NUCLEOTIDE SEQUENCE [LARGE SCALE GENOMIC DNA]</scope>
    <source>
        <strain evidence="1 2">DSM 18773</strain>
    </source>
</reference>
<dbReference type="EMBL" id="QGGL01000002">
    <property type="protein sequence ID" value="PWK15946.1"/>
    <property type="molecule type" value="Genomic_DNA"/>
</dbReference>
<protein>
    <submittedName>
        <fullName evidence="1">Uncharacterized protein</fullName>
    </submittedName>
</protein>
<evidence type="ECO:0000313" key="1">
    <source>
        <dbReference type="EMBL" id="PWK15946.1"/>
    </source>
</evidence>
<name>A0A316DE15_9BACL</name>
<dbReference type="Proteomes" id="UP000245634">
    <property type="component" value="Unassembled WGS sequence"/>
</dbReference>
<dbReference type="AlphaFoldDB" id="A0A316DE15"/>
<evidence type="ECO:0000313" key="2">
    <source>
        <dbReference type="Proteomes" id="UP000245634"/>
    </source>
</evidence>
<accession>A0A316DE15</accession>
<dbReference type="OrthoDB" id="2381981at2"/>